<dbReference type="AlphaFoldDB" id="A0A8J8MLJ6"/>
<evidence type="ECO:0000259" key="1">
    <source>
        <dbReference type="Pfam" id="PF21688"/>
    </source>
</evidence>
<feature type="domain" description="FAD-dependent protein C-terminal" evidence="1">
    <location>
        <begin position="281"/>
        <end position="476"/>
    </location>
</feature>
<gene>
    <name evidence="2" type="ORF">HZI73_15070</name>
</gene>
<dbReference type="InterPro" id="IPR028348">
    <property type="entry name" value="FAD-binding_protein"/>
</dbReference>
<organism evidence="2 3">
    <name type="scientific">Vallitalea pronyensis</name>
    <dbReference type="NCBI Taxonomy" id="1348613"/>
    <lineage>
        <taxon>Bacteria</taxon>
        <taxon>Bacillati</taxon>
        <taxon>Bacillota</taxon>
        <taxon>Clostridia</taxon>
        <taxon>Lachnospirales</taxon>
        <taxon>Vallitaleaceae</taxon>
        <taxon>Vallitalea</taxon>
    </lineage>
</organism>
<dbReference type="Proteomes" id="UP000683246">
    <property type="component" value="Chromosome"/>
</dbReference>
<dbReference type="KEGG" id="vpy:HZI73_15070"/>
<dbReference type="Gene3D" id="3.50.50.60">
    <property type="entry name" value="FAD/NAD(P)-binding domain"/>
    <property type="match status" value="2"/>
</dbReference>
<dbReference type="InterPro" id="IPR036188">
    <property type="entry name" value="FAD/NAD-bd_sf"/>
</dbReference>
<dbReference type="PANTHER" id="PTHR42842">
    <property type="entry name" value="FAD/NAD(P)-BINDING OXIDOREDUCTASE"/>
    <property type="match status" value="1"/>
</dbReference>
<evidence type="ECO:0000313" key="3">
    <source>
        <dbReference type="Proteomes" id="UP000683246"/>
    </source>
</evidence>
<dbReference type="InterPro" id="IPR049516">
    <property type="entry name" value="FAD-depend_C"/>
</dbReference>
<dbReference type="PIRSF" id="PIRSF038984">
    <property type="entry name" value="FAD_binding_protein"/>
    <property type="match status" value="1"/>
</dbReference>
<dbReference type="PANTHER" id="PTHR42842:SF3">
    <property type="entry name" value="FAD_NAD(P)-BINDING OXIDOREDUCTASE FAMILY PROTEIN"/>
    <property type="match status" value="1"/>
</dbReference>
<proteinExistence type="predicted"/>
<dbReference type="Gene3D" id="3.30.70.2700">
    <property type="match status" value="1"/>
</dbReference>
<dbReference type="RefSeq" id="WP_212694208.1">
    <property type="nucleotide sequence ID" value="NZ_CP058649.1"/>
</dbReference>
<evidence type="ECO:0000313" key="2">
    <source>
        <dbReference type="EMBL" id="QUI23523.1"/>
    </source>
</evidence>
<name>A0A8J8MLJ6_9FIRM</name>
<reference evidence="2" key="1">
    <citation type="submission" date="2020-07" db="EMBL/GenBank/DDBJ databases">
        <title>Vallitalea pronyensis genome.</title>
        <authorList>
            <person name="Postec A."/>
        </authorList>
    </citation>
    <scope>NUCLEOTIDE SEQUENCE</scope>
    <source>
        <strain evidence="2">FatNI3</strain>
    </source>
</reference>
<dbReference type="SUPFAM" id="SSF51905">
    <property type="entry name" value="FAD/NAD(P)-binding domain"/>
    <property type="match status" value="1"/>
</dbReference>
<dbReference type="EMBL" id="CP058649">
    <property type="protein sequence ID" value="QUI23523.1"/>
    <property type="molecule type" value="Genomic_DNA"/>
</dbReference>
<dbReference type="Pfam" id="PF21688">
    <property type="entry name" value="FAD-depend_C"/>
    <property type="match status" value="1"/>
</dbReference>
<keyword evidence="3" id="KW-1185">Reference proteome</keyword>
<sequence>MIRLQQLKFRLDHKKGDIKRKILKVLHVKDNQLLDYSVVKKSIDARKKNDIRIVYTVDVKVKEEEALLARSKKTLMTTKPTSYQFPHALCQLDDRPVVIGTGPAGLFCGLILAEQGLRPILLERGEEVNQRVKDVQTYFNTGELSISSNVQFGEGGAGTFSDGKLNTMVKDKYKRNQKVLEEFVAAGAPKEILFDSKPHIGTDYLREVVQNMREKIIGLGGEVRFHSLVTSLVIENEAITGVQVNDSEVISTQHVVLAIGHSARDTFRMLKDMKVAMEKKPFAIGLRIEHPQIMINKQQYGDYYQHKALPVADYKLSHHCLNGRGVYSFCMCPGGYVVNASSELGHVVTNGMSNYLRDEANANSALLVNVTPDDFPEDDVLAGVTFQRKWESLAFDAGGRNYHIPVQLAGDFMVNRPSTELGEIQPSVGRYKLANLRECLPPYVCDAIQEGIQAFDKKIPGFGRGDAILSGVETRSSSPIRILRDDIYMSNIRGLYPCGEGAGYAGGIMSAAMDGIKVAEAIVHNK</sequence>
<protein>
    <recommendedName>
        <fullName evidence="1">FAD-dependent protein C-terminal domain-containing protein</fullName>
    </recommendedName>
</protein>
<accession>A0A8J8MLJ6</accession>